<evidence type="ECO:0000256" key="7">
    <source>
        <dbReference type="ARBA" id="ARBA00038179"/>
    </source>
</evidence>
<accession>A0A7R9PPT1</accession>
<organism evidence="12">
    <name type="scientific">Timema genevievae</name>
    <name type="common">Walking stick</name>
    <dbReference type="NCBI Taxonomy" id="629358"/>
    <lineage>
        <taxon>Eukaryota</taxon>
        <taxon>Metazoa</taxon>
        <taxon>Ecdysozoa</taxon>
        <taxon>Arthropoda</taxon>
        <taxon>Hexapoda</taxon>
        <taxon>Insecta</taxon>
        <taxon>Pterygota</taxon>
        <taxon>Neoptera</taxon>
        <taxon>Polyneoptera</taxon>
        <taxon>Phasmatodea</taxon>
        <taxon>Timematodea</taxon>
        <taxon>Timematoidea</taxon>
        <taxon>Timematidae</taxon>
        <taxon>Timema</taxon>
    </lineage>
</organism>
<comment type="function">
    <text evidence="9">Core component of the TRAPP complexes which has a function of guanine nucleotide exchange factor activity for Rab1 GTPase. Plays a role in vesicular transport from endoplasmic reticulum to Golgi and autophagy. May play a role in dendrite postsynaptic membrane trafficking.</text>
</comment>
<dbReference type="SUPFAM" id="SSF64356">
    <property type="entry name" value="SNARE-like"/>
    <property type="match status" value="1"/>
</dbReference>
<sequence length="362" mass="41071">MVIYGVYIVSKSGGLIFNYECNVPKIETEKTFGYPLDLKLNYENKKIVVEFGQRDGVMVGHVLTAVNGIPATGRQLDDGRDVFDIINERENYPLSLKFARLRMTTNEKIFLASMFYPLFAIASQLSPEPRCSGIEVLEADTFKLQCFQTLTGVKFMVVAEPTQAGLDILLRRIYELYSDFALKNPFYSLEMPIRCELFDSNLQNLLEHVEKTGISNVRLTSTPRSVSPPILGLLWPDVWFLQDLPQLPCNSSSKTSLNSNKENYSHFFLRDSSLAALLFPPNSAWSPESVSPTERIFRLVTRRQSDVNKQLSESSNQKEPKHETGTVNKQLSEFINQKEPKHETGTVNKQLSESSNQKEPKP</sequence>
<evidence type="ECO:0000256" key="6">
    <source>
        <dbReference type="ARBA" id="ARBA00023034"/>
    </source>
</evidence>
<feature type="compositionally biased region" description="Polar residues" evidence="11">
    <location>
        <begin position="325"/>
        <end position="335"/>
    </location>
</feature>
<evidence type="ECO:0000256" key="1">
    <source>
        <dbReference type="ARBA" id="ARBA00004240"/>
    </source>
</evidence>
<dbReference type="CDD" id="cd14856">
    <property type="entry name" value="TRAPPC4_synbindin"/>
    <property type="match status" value="1"/>
</dbReference>
<dbReference type="PANTHER" id="PTHR23249">
    <property type="entry name" value="TRAFFICKING PROTEIN PARTICLE COMPLEX SUBUNIT"/>
    <property type="match status" value="1"/>
</dbReference>
<evidence type="ECO:0000313" key="12">
    <source>
        <dbReference type="EMBL" id="CAD7601624.1"/>
    </source>
</evidence>
<keyword evidence="4" id="KW-0256">Endoplasmic reticulum</keyword>
<dbReference type="GO" id="GO:0005783">
    <property type="term" value="C:endoplasmic reticulum"/>
    <property type="evidence" value="ECO:0007669"/>
    <property type="project" value="UniProtKB-SubCell"/>
</dbReference>
<feature type="compositionally biased region" description="Polar residues" evidence="11">
    <location>
        <begin position="345"/>
        <end position="355"/>
    </location>
</feature>
<dbReference type="InterPro" id="IPR011012">
    <property type="entry name" value="Longin-like_dom_sf"/>
</dbReference>
<keyword evidence="5" id="KW-0931">ER-Golgi transport</keyword>
<reference evidence="12" key="1">
    <citation type="submission" date="2020-11" db="EMBL/GenBank/DDBJ databases">
        <authorList>
            <person name="Tran Van P."/>
        </authorList>
    </citation>
    <scope>NUCLEOTIDE SEQUENCE</scope>
</reference>
<proteinExistence type="inferred from homology"/>
<keyword evidence="6" id="KW-0333">Golgi apparatus</keyword>
<feature type="region of interest" description="Disordered" evidence="11">
    <location>
        <begin position="307"/>
        <end position="362"/>
    </location>
</feature>
<dbReference type="FunFam" id="3.30.450.70:FF:000009">
    <property type="entry name" value="Trafficking protein particle complex 4"/>
    <property type="match status" value="1"/>
</dbReference>
<dbReference type="PANTHER" id="PTHR23249:SF15">
    <property type="entry name" value="TRAFFICKING PROTEIN PARTICLE COMPLEX SUBUNIT 4"/>
    <property type="match status" value="1"/>
</dbReference>
<dbReference type="InterPro" id="IPR007233">
    <property type="entry name" value="TRAPPC"/>
</dbReference>
<dbReference type="GO" id="GO:0030008">
    <property type="term" value="C:TRAPP complex"/>
    <property type="evidence" value="ECO:0007669"/>
    <property type="project" value="InterPro"/>
</dbReference>
<evidence type="ECO:0000256" key="9">
    <source>
        <dbReference type="ARBA" id="ARBA00046052"/>
    </source>
</evidence>
<protein>
    <recommendedName>
        <fullName evidence="8">Trafficking protein particle complex subunit 4</fullName>
    </recommendedName>
</protein>
<comment type="similarity">
    <text evidence="7">Belongs to the TRAPP small subunits family. TRAPPC4 subfamily.</text>
</comment>
<evidence type="ECO:0000256" key="2">
    <source>
        <dbReference type="ARBA" id="ARBA00004555"/>
    </source>
</evidence>
<dbReference type="AlphaFoldDB" id="A0A7R9PPT1"/>
<evidence type="ECO:0000256" key="10">
    <source>
        <dbReference type="ARBA" id="ARBA00046941"/>
    </source>
</evidence>
<dbReference type="GO" id="GO:0005794">
    <property type="term" value="C:Golgi apparatus"/>
    <property type="evidence" value="ECO:0007669"/>
    <property type="project" value="UniProtKB-SubCell"/>
</dbReference>
<dbReference type="Gene3D" id="3.30.450.70">
    <property type="match status" value="1"/>
</dbReference>
<evidence type="ECO:0000256" key="11">
    <source>
        <dbReference type="SAM" id="MobiDB-lite"/>
    </source>
</evidence>
<keyword evidence="3" id="KW-0813">Transport</keyword>
<evidence type="ECO:0000256" key="5">
    <source>
        <dbReference type="ARBA" id="ARBA00022892"/>
    </source>
</evidence>
<evidence type="ECO:0000256" key="8">
    <source>
        <dbReference type="ARBA" id="ARBA00039791"/>
    </source>
</evidence>
<name>A0A7R9PPT1_TIMGE</name>
<dbReference type="GO" id="GO:0006888">
    <property type="term" value="P:endoplasmic reticulum to Golgi vesicle-mediated transport"/>
    <property type="evidence" value="ECO:0007669"/>
    <property type="project" value="TreeGrafter"/>
</dbReference>
<evidence type="ECO:0000256" key="4">
    <source>
        <dbReference type="ARBA" id="ARBA00022824"/>
    </source>
</evidence>
<dbReference type="Pfam" id="PF04099">
    <property type="entry name" value="Sybindin"/>
    <property type="match status" value="1"/>
</dbReference>
<evidence type="ECO:0000256" key="3">
    <source>
        <dbReference type="ARBA" id="ARBA00022448"/>
    </source>
</evidence>
<gene>
    <name evidence="12" type="ORF">TGEB3V08_LOCUS8022</name>
</gene>
<dbReference type="EMBL" id="OE842861">
    <property type="protein sequence ID" value="CAD7601624.1"/>
    <property type="molecule type" value="Genomic_DNA"/>
</dbReference>
<comment type="subcellular location">
    <subcellularLocation>
        <location evidence="1">Endoplasmic reticulum</location>
    </subcellularLocation>
    <subcellularLocation>
        <location evidence="2">Golgi apparatus</location>
    </subcellularLocation>
</comment>
<dbReference type="SMART" id="SM01399">
    <property type="entry name" value="Sybindin"/>
    <property type="match status" value="1"/>
</dbReference>
<comment type="subunit">
    <text evidence="10">Component of the multisubunit TRAPP (transport protein particle) complex, which includes at least TRAPPC2, TRAPPC2L, TRAPPC3, TRAPPC3L, TRAPPC4, TRAPPC5, TRAPPC8, TRAPPC9, TRAPPC10, TRAPPC11 and TRAPPC12. Interacts with SDC2.</text>
</comment>